<dbReference type="GO" id="GO:0016788">
    <property type="term" value="F:hydrolase activity, acting on ester bonds"/>
    <property type="evidence" value="ECO:0007669"/>
    <property type="project" value="InterPro"/>
</dbReference>
<proteinExistence type="predicted"/>
<evidence type="ECO:0000313" key="2">
    <source>
        <dbReference type="EMBL" id="AKI78990.1"/>
    </source>
</evidence>
<organismHost>
    <name type="scientific">Acanthamoeba polyphaga</name>
    <name type="common">Amoeba</name>
    <dbReference type="NCBI Taxonomy" id="5757"/>
</organismHost>
<reference evidence="2 3" key="1">
    <citation type="submission" date="2014-10" db="EMBL/GenBank/DDBJ databases">
        <title>Pan-genome analysis of Brazilian lineage A amoebal mimiviruses.</title>
        <authorList>
            <person name="Assis F.L."/>
            <person name="Abrahao J.S."/>
            <person name="Kroon E.G."/>
            <person name="Dornas F.P."/>
            <person name="Andrade K.R."/>
            <person name="Borato P.V.M."/>
            <person name="Pilotto M.R."/>
            <person name="Benamar S."/>
            <person name="LaScola B."/>
            <person name="Colson P."/>
        </authorList>
    </citation>
    <scope>NUCLEOTIDE SEQUENCE [LARGE SCALE GENOMIC DNA]</scope>
    <source>
        <strain evidence="2 3">Oyster</strain>
    </source>
</reference>
<dbReference type="InterPro" id="IPR003615">
    <property type="entry name" value="HNH_nuc"/>
</dbReference>
<feature type="domain" description="HNH nuclease" evidence="1">
    <location>
        <begin position="191"/>
        <end position="240"/>
    </location>
</feature>
<dbReference type="Proteomes" id="UP000241474">
    <property type="component" value="Segment"/>
</dbReference>
<dbReference type="SUPFAM" id="SSF54060">
    <property type="entry name" value="His-Me finger endonucleases"/>
    <property type="match status" value="3"/>
</dbReference>
<evidence type="ECO:0000259" key="1">
    <source>
        <dbReference type="SMART" id="SM00507"/>
    </source>
</evidence>
<dbReference type="Gene3D" id="3.90.75.20">
    <property type="match status" value="3"/>
</dbReference>
<dbReference type="InterPro" id="IPR044925">
    <property type="entry name" value="His-Me_finger_sf"/>
</dbReference>
<accession>A0A0G2Y062</accession>
<dbReference type="Pfam" id="PF07463">
    <property type="entry name" value="NUMOD4"/>
    <property type="match status" value="1"/>
</dbReference>
<feature type="domain" description="HNH nuclease" evidence="1">
    <location>
        <begin position="373"/>
        <end position="423"/>
    </location>
</feature>
<dbReference type="InterPro" id="IPR010902">
    <property type="entry name" value="NUMOD4"/>
</dbReference>
<dbReference type="SMART" id="SM00507">
    <property type="entry name" value="HNHc"/>
    <property type="match status" value="3"/>
</dbReference>
<organism evidence="2 3">
    <name type="scientific">Acanthamoeba polyphaga mimivirus</name>
    <name type="common">APMV</name>
    <dbReference type="NCBI Taxonomy" id="212035"/>
    <lineage>
        <taxon>Viruses</taxon>
        <taxon>Varidnaviria</taxon>
        <taxon>Bamfordvirae</taxon>
        <taxon>Nucleocytoviricota</taxon>
        <taxon>Megaviricetes</taxon>
        <taxon>Imitervirales</taxon>
        <taxon>Mimiviridae</taxon>
        <taxon>Megamimivirinae</taxon>
        <taxon>Mimivirus</taxon>
        <taxon>Mimivirus bradfordmassiliense</taxon>
    </lineage>
</organism>
<feature type="domain" description="HNH nuclease" evidence="1">
    <location>
        <begin position="59"/>
        <end position="106"/>
    </location>
</feature>
<sequence length="484" mass="54872">MANKITKEQIKPINGYGDKYLVSSYGYIFCATSDETCLINPYELSDGFLRIVLTDSNGKFKHWFVHDLIAEIFIGKCIGKRVEHINGNKADNRVDNLRYVDCLDADKEVDEGIDGDIIANEDNKMNEALSIYETYADLIGKFNETHEYIPGYGKKYLASSNGYIVSPEFKILKPCLDGSYLRVTMVNKKGKKSTKKIHRLIALAFLGKPKGAKNQVDHINGNKLDNSLVNLRWVTSSENVQNAIANGAKTSARAIYQMDLDGRIIKRYDSIVLAKKINGFKNTSSLIGCLKNPTKTHLTAHGYKWKYCEPDKEVPLEKDEVFKVIKLKEANLHFSNYEVSNYGKVRNIKKNRYMGQRTDIEYCTVKLVGDDGIRKLFLVHRLVAFMFIGPPPSAEKIYVNHIDKNKINNYYKNLEWVTNQENGSHATGKRVHKIDLGTGKIIATYNSLNAAVRSTGKKHAMRSIKECCKGILKKGYGFKWEFAD</sequence>
<evidence type="ECO:0000313" key="3">
    <source>
        <dbReference type="Proteomes" id="UP000241474"/>
    </source>
</evidence>
<protein>
    <recommendedName>
        <fullName evidence="1">HNH nuclease domain-containing protein</fullName>
    </recommendedName>
</protein>
<dbReference type="InterPro" id="IPR003647">
    <property type="entry name" value="Intron_nuc_1_rpt"/>
</dbReference>
<name>A0A0G2Y062_MIMIV</name>
<dbReference type="EMBL" id="KM982401">
    <property type="protein sequence ID" value="AKI78990.1"/>
    <property type="molecule type" value="Genomic_DNA"/>
</dbReference>
<dbReference type="SMART" id="SM00497">
    <property type="entry name" value="IENR1"/>
    <property type="match status" value="2"/>
</dbReference>
<dbReference type="Pfam" id="PF13392">
    <property type="entry name" value="HNH_3"/>
    <property type="match status" value="3"/>
</dbReference>